<feature type="compositionally biased region" description="Acidic residues" evidence="1">
    <location>
        <begin position="316"/>
        <end position="332"/>
    </location>
</feature>
<dbReference type="AlphaFoldDB" id="A0AAW0AZ43"/>
<reference evidence="2 4" key="1">
    <citation type="submission" date="2024-01" db="EMBL/GenBank/DDBJ databases">
        <title>A draft genome for a cacao thread blight-causing isolate of Paramarasmius palmivorus.</title>
        <authorList>
            <person name="Baruah I.K."/>
            <person name="Bukari Y."/>
            <person name="Amoako-Attah I."/>
            <person name="Meinhardt L.W."/>
            <person name="Bailey B.A."/>
            <person name="Cohen S.P."/>
        </authorList>
    </citation>
    <scope>NUCLEOTIDE SEQUENCE [LARGE SCALE GENOMIC DNA]</scope>
    <source>
        <strain evidence="2 4">GH-12</strain>
    </source>
</reference>
<organism evidence="2 4">
    <name type="scientific">Paramarasmius palmivorus</name>
    <dbReference type="NCBI Taxonomy" id="297713"/>
    <lineage>
        <taxon>Eukaryota</taxon>
        <taxon>Fungi</taxon>
        <taxon>Dikarya</taxon>
        <taxon>Basidiomycota</taxon>
        <taxon>Agaricomycotina</taxon>
        <taxon>Agaricomycetes</taxon>
        <taxon>Agaricomycetidae</taxon>
        <taxon>Agaricales</taxon>
        <taxon>Marasmiineae</taxon>
        <taxon>Marasmiaceae</taxon>
        <taxon>Paramarasmius</taxon>
    </lineage>
</organism>
<evidence type="ECO:0000256" key="1">
    <source>
        <dbReference type="SAM" id="MobiDB-lite"/>
    </source>
</evidence>
<evidence type="ECO:0000313" key="3">
    <source>
        <dbReference type="EMBL" id="KAK7021106.1"/>
    </source>
</evidence>
<evidence type="ECO:0000313" key="2">
    <source>
        <dbReference type="EMBL" id="KAK7018814.1"/>
    </source>
</evidence>
<name>A0AAW0AZ43_9AGAR</name>
<accession>A0AAW0AZ43</accession>
<evidence type="ECO:0000313" key="4">
    <source>
        <dbReference type="Proteomes" id="UP001383192"/>
    </source>
</evidence>
<dbReference type="EMBL" id="JAYKXP010000175">
    <property type="protein sequence ID" value="KAK7021106.1"/>
    <property type="molecule type" value="Genomic_DNA"/>
</dbReference>
<feature type="compositionally biased region" description="Acidic residues" evidence="1">
    <location>
        <begin position="340"/>
        <end position="352"/>
    </location>
</feature>
<feature type="compositionally biased region" description="Basic and acidic residues" evidence="1">
    <location>
        <begin position="304"/>
        <end position="315"/>
    </location>
</feature>
<feature type="region of interest" description="Disordered" evidence="1">
    <location>
        <begin position="304"/>
        <end position="352"/>
    </location>
</feature>
<proteinExistence type="predicted"/>
<feature type="region of interest" description="Disordered" evidence="1">
    <location>
        <begin position="141"/>
        <end position="168"/>
    </location>
</feature>
<dbReference type="Proteomes" id="UP001383192">
    <property type="component" value="Unassembled WGS sequence"/>
</dbReference>
<keyword evidence="4" id="KW-1185">Reference proteome</keyword>
<comment type="caution">
    <text evidence="2">The sequence shown here is derived from an EMBL/GenBank/DDBJ whole genome shotgun (WGS) entry which is preliminary data.</text>
</comment>
<sequence length="352" mass="40814">MVQFLADSRSDEEEDVQPESIKLWLPSDVPEEKRKTVLSNGLDQTEAKLQEARCYDALNALRHTLRIKARMMQFKNTNVRGQRESGRSRAVINRVYKKARRFASRYRTARKAYKQLVGSGAWEKSLQVLEDSDVRSYRDPALVKKGRGRQGTRETEEEEEEDHLSQDSGLQLIAPDRTEWAHRRVHGTGETRKEQSWIWTTGGRINIHDGGEEGDNELLRSEWCRSRARVKRAEEEVALIREEMRRTLVFLGYRGNEWRSWKMRWEAVEKELPKGSVVEGMEAYAAMQEALQLRLSDSFEREWKKPLDAEAKGKEDEDEDEEAEGEGLEGEADESRGILAEEEGRDGEQEQE</sequence>
<protein>
    <submittedName>
        <fullName evidence="2">Uncharacterized protein</fullName>
    </submittedName>
</protein>
<dbReference type="EMBL" id="JAYKXP010000217">
    <property type="protein sequence ID" value="KAK7018814.1"/>
    <property type="molecule type" value="Genomic_DNA"/>
</dbReference>
<gene>
    <name evidence="3" type="ORF">VNI00_017509</name>
    <name evidence="2" type="ORF">VNI00_018205</name>
</gene>